<comment type="similarity">
    <text evidence="3">Belongs to the alpha-casein family.</text>
</comment>
<feature type="compositionally biased region" description="Basic and acidic residues" evidence="8">
    <location>
        <begin position="64"/>
        <end position="73"/>
    </location>
</feature>
<dbReference type="GO" id="GO:0035375">
    <property type="term" value="F:zymogen binding"/>
    <property type="evidence" value="ECO:0007669"/>
    <property type="project" value="TreeGrafter"/>
</dbReference>
<evidence type="ECO:0000256" key="2">
    <source>
        <dbReference type="ARBA" id="ARBA00004613"/>
    </source>
</evidence>
<dbReference type="PANTHER" id="PTHR16656">
    <property type="entry name" value="ALPHA-S2-CASEIN-LIKE B"/>
    <property type="match status" value="1"/>
</dbReference>
<keyword evidence="6 9" id="KW-0732">Signal</keyword>
<name>C1L3G3_EQUAS</name>
<accession>C1L3G3</accession>
<dbReference type="PIRSF" id="PIRSF002371">
    <property type="entry name" value="Alpha-s2-casein"/>
    <property type="match status" value="1"/>
</dbReference>
<dbReference type="InterPro" id="IPR011175">
    <property type="entry name" value="Alpha-s2_casein"/>
</dbReference>
<evidence type="ECO:0000256" key="7">
    <source>
        <dbReference type="ARBA" id="ARBA00022743"/>
    </source>
</evidence>
<dbReference type="Pfam" id="PF00363">
    <property type="entry name" value="Casein"/>
    <property type="match status" value="1"/>
</dbReference>
<evidence type="ECO:0000256" key="8">
    <source>
        <dbReference type="SAM" id="MobiDB-lite"/>
    </source>
</evidence>
<keyword evidence="7" id="KW-0494">Milk protein</keyword>
<feature type="signal peptide" evidence="9">
    <location>
        <begin position="1"/>
        <end position="15"/>
    </location>
</feature>
<evidence type="ECO:0000256" key="5">
    <source>
        <dbReference type="ARBA" id="ARBA00022525"/>
    </source>
</evidence>
<dbReference type="PROSITE" id="PS00306">
    <property type="entry name" value="CASEIN_ALPHA_BETA"/>
    <property type="match status" value="1"/>
</dbReference>
<comment type="subcellular location">
    <subcellularLocation>
        <location evidence="2">Secreted</location>
    </subcellularLocation>
</comment>
<protein>
    <recommendedName>
        <fullName evidence="4">Alpha-S2-casein</fullName>
    </recommendedName>
</protein>
<feature type="compositionally biased region" description="Low complexity" evidence="8">
    <location>
        <begin position="45"/>
        <end position="57"/>
    </location>
</feature>
<evidence type="ECO:0000256" key="4">
    <source>
        <dbReference type="ARBA" id="ARBA00019718"/>
    </source>
</evidence>
<dbReference type="GO" id="GO:0005615">
    <property type="term" value="C:extracellular space"/>
    <property type="evidence" value="ECO:0007669"/>
    <property type="project" value="TreeGrafter"/>
</dbReference>
<feature type="region of interest" description="Disordered" evidence="8">
    <location>
        <begin position="21"/>
        <end position="92"/>
    </location>
</feature>
<evidence type="ECO:0000256" key="1">
    <source>
        <dbReference type="ARBA" id="ARBA00003383"/>
    </source>
</evidence>
<comment type="function">
    <text evidence="1">Important role in the capacity of milk to transport calcium phosphate.</text>
</comment>
<dbReference type="GO" id="GO:0042803">
    <property type="term" value="F:protein homodimerization activity"/>
    <property type="evidence" value="ECO:0007669"/>
    <property type="project" value="TreeGrafter"/>
</dbReference>
<dbReference type="InterPro" id="IPR031305">
    <property type="entry name" value="Casein_CS"/>
</dbReference>
<dbReference type="AlphaFoldDB" id="C1L3G3"/>
<keyword evidence="5" id="KW-0964">Secreted</keyword>
<feature type="chain" id="PRO_5012926290" description="Alpha-S2-casein" evidence="9">
    <location>
        <begin position="16"/>
        <end position="160"/>
    </location>
</feature>
<dbReference type="EMBL" id="FN298386">
    <property type="protein sequence ID" value="CAX65660.2"/>
    <property type="molecule type" value="mRNA"/>
</dbReference>
<evidence type="ECO:0000256" key="9">
    <source>
        <dbReference type="SAM" id="SignalP"/>
    </source>
</evidence>
<evidence type="ECO:0000256" key="3">
    <source>
        <dbReference type="ARBA" id="ARBA00010179"/>
    </source>
</evidence>
<organism evidence="10">
    <name type="scientific">Equus asinus</name>
    <name type="common">Donkey</name>
    <name type="synonym">Equus africanus asinus</name>
    <dbReference type="NCBI Taxonomy" id="9793"/>
    <lineage>
        <taxon>Eukaryota</taxon>
        <taxon>Metazoa</taxon>
        <taxon>Chordata</taxon>
        <taxon>Craniata</taxon>
        <taxon>Vertebrata</taxon>
        <taxon>Euteleostomi</taxon>
        <taxon>Mammalia</taxon>
        <taxon>Eutheria</taxon>
        <taxon>Laurasiatheria</taxon>
        <taxon>Perissodactyla</taxon>
        <taxon>Equidae</taxon>
        <taxon>Equus</taxon>
    </lineage>
</organism>
<reference evidence="10" key="1">
    <citation type="submission" date="2009-07" db="EMBL/GenBank/DDBJ databases">
        <title>Equus asinus mRNA for alpha s2 casein B precursor (csn1S2 II gene).</title>
        <authorList>
            <person name="Ramunno L."/>
        </authorList>
    </citation>
    <scope>NUCLEOTIDE SEQUENCE</scope>
    <source>
        <tissue evidence="10">Mammary gland</tissue>
    </source>
</reference>
<proteinExistence type="evidence at transcript level"/>
<feature type="compositionally biased region" description="Polar residues" evidence="8">
    <location>
        <begin position="25"/>
        <end position="44"/>
    </location>
</feature>
<evidence type="ECO:0000256" key="6">
    <source>
        <dbReference type="ARBA" id="ARBA00022729"/>
    </source>
</evidence>
<dbReference type="PANTHER" id="PTHR16656:SF7">
    <property type="entry name" value="ALPHA-S2-CASEIN-LIKE A"/>
    <property type="match status" value="1"/>
</dbReference>
<gene>
    <name evidence="10" type="primary">csn1S2 II</name>
</gene>
<evidence type="ECO:0000313" key="10">
    <source>
        <dbReference type="EMBL" id="CAX65660.2"/>
    </source>
</evidence>
<dbReference type="InterPro" id="IPR001588">
    <property type="entry name" value="Casein"/>
</dbReference>
<sequence length="160" mass="18357">MKFFIITCLLAVALAKHEIKHVSSSEESTNISQEKYKQDNNVAFQTSQESSSGSSSEETTDSLTDEKEHHSSSEEFTSISQEKTSKKTVDMGSTEIFPEEIELSDEEKNYLKQLKQLVKINPKFPSPQYFQAVHPQQIPMSPWNRSKENTYPFIITLRNF</sequence>